<dbReference type="Gene3D" id="3.40.47.10">
    <property type="match status" value="1"/>
</dbReference>
<dbReference type="InterPro" id="IPR057326">
    <property type="entry name" value="KR_dom"/>
</dbReference>
<dbReference type="InterPro" id="IPR009081">
    <property type="entry name" value="PP-bd_ACP"/>
</dbReference>
<dbReference type="Pfam" id="PF00698">
    <property type="entry name" value="Acyl_transf_1"/>
    <property type="match status" value="1"/>
</dbReference>
<feature type="region of interest" description="C-terminal hotdog fold" evidence="6">
    <location>
        <begin position="1517"/>
        <end position="1661"/>
    </location>
</feature>
<evidence type="ECO:0000259" key="8">
    <source>
        <dbReference type="PROSITE" id="PS52004"/>
    </source>
</evidence>
<evidence type="ECO:0000313" key="10">
    <source>
        <dbReference type="EMBL" id="CDH31402.1"/>
    </source>
</evidence>
<dbReference type="PROSITE" id="PS00606">
    <property type="entry name" value="KS3_1"/>
    <property type="match status" value="1"/>
</dbReference>
<dbReference type="Gene3D" id="3.30.70.250">
    <property type="entry name" value="Malonyl-CoA ACP transacylase, ACP-binding"/>
    <property type="match status" value="1"/>
</dbReference>
<evidence type="ECO:0000256" key="6">
    <source>
        <dbReference type="PROSITE-ProRule" id="PRU01363"/>
    </source>
</evidence>
<dbReference type="Gene3D" id="1.10.1200.10">
    <property type="entry name" value="ACP-like"/>
    <property type="match status" value="1"/>
</dbReference>
<dbReference type="InterPro" id="IPR049551">
    <property type="entry name" value="PKS_DH_C"/>
</dbReference>
<dbReference type="SUPFAM" id="SSF47336">
    <property type="entry name" value="ACP-like"/>
    <property type="match status" value="1"/>
</dbReference>
<dbReference type="GO" id="GO:0031177">
    <property type="term" value="F:phosphopantetheine binding"/>
    <property type="evidence" value="ECO:0007669"/>
    <property type="project" value="InterPro"/>
</dbReference>
<dbReference type="InterPro" id="IPR036736">
    <property type="entry name" value="ACP-like_sf"/>
</dbReference>
<dbReference type="InterPro" id="IPR049490">
    <property type="entry name" value="C883_1060-like_KR_N"/>
</dbReference>
<gene>
    <name evidence="10" type="ORF">XBI1_1450013</name>
</gene>
<dbReference type="Gene3D" id="3.40.366.10">
    <property type="entry name" value="Malonyl-Coenzyme A Acyl Carrier Protein, domain 2"/>
    <property type="match status" value="1"/>
</dbReference>
<evidence type="ECO:0000313" key="11">
    <source>
        <dbReference type="Proteomes" id="UP000028480"/>
    </source>
</evidence>
<evidence type="ECO:0000256" key="3">
    <source>
        <dbReference type="ARBA" id="ARBA00022450"/>
    </source>
</evidence>
<proteinExistence type="inferred from homology"/>
<keyword evidence="3" id="KW-0596">Phosphopantetheine</keyword>
<dbReference type="EMBL" id="CBTB010000052">
    <property type="protein sequence ID" value="CDH31402.1"/>
    <property type="molecule type" value="Genomic_DNA"/>
</dbReference>
<dbReference type="SUPFAM" id="SSF53901">
    <property type="entry name" value="Thiolase-like"/>
    <property type="match status" value="1"/>
</dbReference>
<dbReference type="InterPro" id="IPR036291">
    <property type="entry name" value="NAD(P)-bd_dom_sf"/>
</dbReference>
<feature type="region of interest" description="N-terminal hotdog fold" evidence="6">
    <location>
        <begin position="1382"/>
        <end position="1502"/>
    </location>
</feature>
<dbReference type="PROSITE" id="PS50075">
    <property type="entry name" value="CARRIER"/>
    <property type="match status" value="1"/>
</dbReference>
<dbReference type="InterPro" id="IPR016039">
    <property type="entry name" value="Thiolase-like"/>
</dbReference>
<reference evidence="10" key="1">
    <citation type="submission" date="2013-07" db="EMBL/GenBank/DDBJ databases">
        <title>Sub-species coevolution in mutualistic symbiosis.</title>
        <authorList>
            <person name="Murfin K."/>
            <person name="Klassen J."/>
            <person name="Lee M."/>
            <person name="Forst S."/>
            <person name="Stock P."/>
            <person name="Goodrich-Blair H."/>
        </authorList>
    </citation>
    <scope>NUCLEOTIDE SEQUENCE [LARGE SCALE GENOMIC DNA]</scope>
    <source>
        <strain evidence="10">Intermedium</strain>
    </source>
</reference>
<evidence type="ECO:0000256" key="4">
    <source>
        <dbReference type="ARBA" id="ARBA00022553"/>
    </source>
</evidence>
<dbReference type="RefSeq" id="WP_038184211.1">
    <property type="nucleotide sequence ID" value="NZ_CAWLWA010000105.1"/>
</dbReference>
<keyword evidence="4" id="KW-0597">Phosphoprotein</keyword>
<protein>
    <submittedName>
        <fullName evidence="10">KR domain protein</fullName>
    </submittedName>
</protein>
<dbReference type="InterPro" id="IPR020806">
    <property type="entry name" value="PKS_PP-bd"/>
</dbReference>
<dbReference type="CDD" id="cd08953">
    <property type="entry name" value="KR_2_SDR_x"/>
    <property type="match status" value="1"/>
</dbReference>
<evidence type="ECO:0000256" key="5">
    <source>
        <dbReference type="ARBA" id="ARBA00022679"/>
    </source>
</evidence>
<feature type="domain" description="Carrier" evidence="7">
    <location>
        <begin position="1752"/>
        <end position="1827"/>
    </location>
</feature>
<dbReference type="SMART" id="SM00823">
    <property type="entry name" value="PKS_PP"/>
    <property type="match status" value="1"/>
</dbReference>
<dbReference type="UniPathway" id="UPA00094"/>
<dbReference type="Pfam" id="PF21394">
    <property type="entry name" value="Beta-ketacyl_N"/>
    <property type="match status" value="1"/>
</dbReference>
<dbReference type="Pfam" id="PF02801">
    <property type="entry name" value="Ketoacyl-synt_C"/>
    <property type="match status" value="1"/>
</dbReference>
<dbReference type="Gene3D" id="3.40.50.720">
    <property type="entry name" value="NAD(P)-binding Rossmann-like Domain"/>
    <property type="match status" value="1"/>
</dbReference>
<evidence type="ECO:0000259" key="7">
    <source>
        <dbReference type="PROSITE" id="PS50075"/>
    </source>
</evidence>
<dbReference type="InterPro" id="IPR016036">
    <property type="entry name" value="Malonyl_transacylase_ACP-bd"/>
</dbReference>
<dbReference type="SMART" id="SM00822">
    <property type="entry name" value="PKS_KR"/>
    <property type="match status" value="1"/>
</dbReference>
<dbReference type="InterPro" id="IPR014030">
    <property type="entry name" value="Ketoacyl_synth_N"/>
</dbReference>
<dbReference type="Pfam" id="PF14765">
    <property type="entry name" value="PS-DH"/>
    <property type="match status" value="1"/>
</dbReference>
<feature type="active site" description="Proton acceptor; for dehydratase activity" evidence="6">
    <location>
        <position position="1411"/>
    </location>
</feature>
<dbReference type="PANTHER" id="PTHR43775">
    <property type="entry name" value="FATTY ACID SYNTHASE"/>
    <property type="match status" value="1"/>
</dbReference>
<dbReference type="SMART" id="SM00825">
    <property type="entry name" value="PKS_KS"/>
    <property type="match status" value="1"/>
</dbReference>
<dbReference type="PROSITE" id="PS00012">
    <property type="entry name" value="PHOSPHOPANTETHEINE"/>
    <property type="match status" value="1"/>
</dbReference>
<dbReference type="PROSITE" id="PS52019">
    <property type="entry name" value="PKS_MFAS_DH"/>
    <property type="match status" value="1"/>
</dbReference>
<dbReference type="InterPro" id="IPR018201">
    <property type="entry name" value="Ketoacyl_synth_AS"/>
</dbReference>
<dbReference type="SMART" id="SM00827">
    <property type="entry name" value="PKS_AT"/>
    <property type="match status" value="1"/>
</dbReference>
<dbReference type="GO" id="GO:0004315">
    <property type="term" value="F:3-oxoacyl-[acyl-carrier-protein] synthase activity"/>
    <property type="evidence" value="ECO:0007669"/>
    <property type="project" value="InterPro"/>
</dbReference>
<evidence type="ECO:0000256" key="1">
    <source>
        <dbReference type="ARBA" id="ARBA00005194"/>
    </source>
</evidence>
<dbReference type="InterPro" id="IPR014043">
    <property type="entry name" value="Acyl_transferase_dom"/>
</dbReference>
<dbReference type="SUPFAM" id="SSF52151">
    <property type="entry name" value="FabD/lysophospholipase-like"/>
    <property type="match status" value="1"/>
</dbReference>
<dbReference type="SUPFAM" id="SSF51735">
    <property type="entry name" value="NAD(P)-binding Rossmann-fold domains"/>
    <property type="match status" value="2"/>
</dbReference>
<dbReference type="InterPro" id="IPR013968">
    <property type="entry name" value="PKS_KR"/>
</dbReference>
<dbReference type="PROSITE" id="PS52004">
    <property type="entry name" value="KS3_2"/>
    <property type="match status" value="1"/>
</dbReference>
<sequence>MKDKTKLREQDIAIVGMSARFPGAEDATLFWQNLLDNIESISTFSEEELRASGVEEEVLASPNYIRRRGILGNALHFDANFFDITPRDAEIMDPQHRVFLECCWHAFEDAGYVPDTYAGKVGVFGGTGTAWHLNTVHKHPDVLKYTSGASIVTNNDKDYVTTRVSYKLNLQGPSINVQTACSTSMVAVVMGINSLLNRESDLVIAGGVSIDIPERRGYHYMQGGMESADGRCYAFDSRANGTVFSRGAGVVVLKRLKDAVSDGDHIYAVLKGGAINNDGNTKVGYTAPSIQGQIAVAKQAIINAQIEPVTISFVEAHGTATTLGDPIEFTSLSQTFREFTDKTQFCRIGSVKTNIGHTDAASGIASLIKASLALENGKLPASLHYMSPNPHIDFETSPFVMNTKLHILEASDVPHRALVNSFGVGGTNACVILESAPDTIPSDPYEGLIMLPFSAKSTAALEMMKQRMCDYLKNHEEINLSDVAYTLQIGRKHFSHSTVLVGNNRDKLLEKLEQPSPIIHLPEKSSKSVVFMFPGQGNQYINMAHDLYITYRVFREIMDYCCQYLEPILGLNLQSIIFQEENNSEKERINETQFTQPALFVVEYSLAQLWISWGIKPDVMIGHSVGEYVAACISGVFSLEDALKAVALRGKLVQGLPTGSMLAVLMDEKALSAQIQGYKLEIAAVNYPGLCVVAGETDEAIRFQKQLEDNNIFCKPLDTSHGFHSYMMEPILPAFKEVIDNIDLHSPRIPFISTVTGEWMTDSLAKDSNYWVRHVRNPVLFSHAFNTLITKDDLDFIFLEVGPGRSLESAARQHIKSQSGVFIYSSLPIATDIAMTGESLLMALGNLWACGIAVAWENFYTGKRRLRLPLPGYPFERKEFKLPDINHNQNGAGTYDIKSVNARKRKKADIGDWFYIPRWKQTIPAKFMESQFINPETECWLLFVDEMGVAERIQRQLTNSGHKVLTVCQGHQYQENHDSGSYVISPETHENYILLLQSIKAQGLRPTRIVNLWNLSPEIVEPQFLDYCDSLYINTFYSPLYLQQALISENLLENLHLLFVTNNIFSITDEKLYSPEKALLIGPARVLYHEYSEVQCHLIDIDIDIDVFSHILLENIAQYLIAESHILTHGSLVAYRGCHRWEEDYQAIHLTQHNADQIITLKGDGVYLITGGLGGLGALVAGYLSEISNATLILTYLTGLPARNEWQSWLQSHPIDDPTSKKIAAILYLEDNGNQVHLAQVDICDYSGMRDLLSQFSQIDGVFHTAGIAGGGIIPLKDKADCARVLNPKVAGSLILHELLKDKQPDFFIMFSSITSIAGDAGRIDYCSGNAFMDAFAHYRNQYHKGRTVSINWGRWGDVGMAVNWSNQKKDRKDTIQEKVNSELLALVKREGLQEIYRVNLTIEDWVINEHRLVQQPTLVGTTVLSLLHDWITHCKSGESLQVKSLFLTQPLIYHNGWPRLVNLFVIFENNSYKFSLKSRGILDKQWQEHALGVIGLSDHVSDQAVESLDTIRTRCTTKIPFHPLKAYLDTVGLLSLSHRWNNHQEMFQGDNNEWLIHIELDPAYSGDFTRYQYHPAIIDAASIRGIINVTKDEFLPISYGNVTYYSSLSPDCYAHVKLKGAYQPQDPSIVMDIIFFSTEGSPLLKLEKYTLIKLSPDNLSVESGYVLTNKEDTLPVKVNLADKDILFYEGLDALKRQFLHLEFDQLVVVTSDLHQLIDESVPEHNDNIVETLNETERNIHTRPALSVDCVEPENDIEREIVKIWQLTLGIYGIGVDDNFTELGGNSLLAVQIISAVSNAFEIDIRVDLFYQDQTVRGLSELIISELEELLRDK</sequence>
<evidence type="ECO:0000259" key="9">
    <source>
        <dbReference type="PROSITE" id="PS52019"/>
    </source>
</evidence>
<dbReference type="GO" id="GO:0004312">
    <property type="term" value="F:fatty acid synthase activity"/>
    <property type="evidence" value="ECO:0007669"/>
    <property type="project" value="TreeGrafter"/>
</dbReference>
<feature type="domain" description="Ketosynthase family 3 (KS3)" evidence="8">
    <location>
        <begin position="9"/>
        <end position="435"/>
    </location>
</feature>
<organism evidence="10 11">
    <name type="scientific">Xenorhabdus bovienii str. Intermedium</name>
    <dbReference type="NCBI Taxonomy" id="1379677"/>
    <lineage>
        <taxon>Bacteria</taxon>
        <taxon>Pseudomonadati</taxon>
        <taxon>Pseudomonadota</taxon>
        <taxon>Gammaproteobacteria</taxon>
        <taxon>Enterobacterales</taxon>
        <taxon>Morganellaceae</taxon>
        <taxon>Xenorhabdus</taxon>
    </lineage>
</organism>
<name>A0A077Q5N2_XENBV</name>
<dbReference type="PANTHER" id="PTHR43775:SF51">
    <property type="entry name" value="INACTIVE PHENOLPHTHIOCEROL SYNTHESIS POLYKETIDE SYNTHASE TYPE I PKS1-RELATED"/>
    <property type="match status" value="1"/>
</dbReference>
<accession>A0A077Q5N2</accession>
<dbReference type="InterPro" id="IPR020841">
    <property type="entry name" value="PKS_Beta-ketoAc_synthase_dom"/>
</dbReference>
<dbReference type="GO" id="GO:0006633">
    <property type="term" value="P:fatty acid biosynthetic process"/>
    <property type="evidence" value="ECO:0007669"/>
    <property type="project" value="UniProtKB-UniPathway"/>
</dbReference>
<dbReference type="InterPro" id="IPR006162">
    <property type="entry name" value="Ppantetheine_attach_site"/>
</dbReference>
<comment type="similarity">
    <text evidence="2">Belongs to the short-chain dehydrogenases/reductases (SDR) family.</text>
</comment>
<dbReference type="InterPro" id="IPR001227">
    <property type="entry name" value="Ac_transferase_dom_sf"/>
</dbReference>
<dbReference type="Gene3D" id="3.10.129.110">
    <property type="entry name" value="Polyketide synthase dehydratase"/>
    <property type="match status" value="1"/>
</dbReference>
<dbReference type="HOGENOM" id="CLU_000022_35_4_6"/>
<dbReference type="InterPro" id="IPR016035">
    <property type="entry name" value="Acyl_Trfase/lysoPLipase"/>
</dbReference>
<comment type="pathway">
    <text evidence="1">Lipid metabolism; fatty acid biosynthesis.</text>
</comment>
<dbReference type="InterPro" id="IPR049900">
    <property type="entry name" value="PKS_mFAS_DH"/>
</dbReference>
<dbReference type="CDD" id="cd00833">
    <property type="entry name" value="PKS"/>
    <property type="match status" value="1"/>
</dbReference>
<dbReference type="Proteomes" id="UP000028480">
    <property type="component" value="Unassembled WGS sequence"/>
</dbReference>
<dbReference type="SUPFAM" id="SSF55048">
    <property type="entry name" value="Probable ACP-binding domain of malonyl-CoA ACP transacylase"/>
    <property type="match status" value="1"/>
</dbReference>
<dbReference type="InterPro" id="IPR014031">
    <property type="entry name" value="Ketoacyl_synth_C"/>
</dbReference>
<dbReference type="InterPro" id="IPR050091">
    <property type="entry name" value="PKS_NRPS_Biosynth_Enz"/>
</dbReference>
<dbReference type="Pfam" id="PF08659">
    <property type="entry name" value="KR"/>
    <property type="match status" value="1"/>
</dbReference>
<keyword evidence="5" id="KW-0808">Transferase</keyword>
<feature type="active site" description="Proton donor; for dehydratase activity" evidence="6">
    <location>
        <position position="1580"/>
    </location>
</feature>
<dbReference type="Pfam" id="PF00109">
    <property type="entry name" value="ketoacyl-synt"/>
    <property type="match status" value="1"/>
</dbReference>
<dbReference type="Pfam" id="PF22621">
    <property type="entry name" value="CurL-like_PKS_C"/>
    <property type="match status" value="1"/>
</dbReference>
<feature type="domain" description="PKS/mFAS DH" evidence="9">
    <location>
        <begin position="1382"/>
        <end position="1661"/>
    </location>
</feature>
<comment type="caution">
    <text evidence="10">The sequence shown here is derived from an EMBL/GenBank/DDBJ whole genome shotgun (WGS) entry which is preliminary data.</text>
</comment>
<dbReference type="Gene3D" id="3.30.70.3290">
    <property type="match status" value="1"/>
</dbReference>
<dbReference type="InterPro" id="IPR042104">
    <property type="entry name" value="PKS_dehydratase_sf"/>
</dbReference>
<dbReference type="Pfam" id="PF00550">
    <property type="entry name" value="PP-binding"/>
    <property type="match status" value="1"/>
</dbReference>
<evidence type="ECO:0000256" key="2">
    <source>
        <dbReference type="ARBA" id="ARBA00006484"/>
    </source>
</evidence>